<sequence length="1728" mass="188031">MPQPSPPGQASRPSPPHRHFTRLHVLLIVVGLLLAAIAGVSWWVLRFIDEDLTPLVAEELSKTLNRPVKMGEVQNYSLTHIRFGPSEIPACSPQQGCAKEDADSAKMEAVDIRFNLLPVLWSRKLPLEATLIKPQLYLDQTQDGEWIATRLRSGPSKAWIKVKLNQLQVQQGTAQIEPANIEARQFSQLNGTLNFSTPETLYFNTQSQVDSGGQLSVKGAWQSKQKKLEVNAQTKDLVAAPLMGLLPKLPFEINKGQLQGQFQVKLLPQHPVTIHSDATLSQGDIWIPRQAIRVQANNIRTDVRIEVPPQRPVELKGEAYIDGARADVPEDLILDNRRQRPRRLSQLQGTVDFLGLKQRFRFDLQGRMGQTGRLKARGTASFLEQQTNMRLQLQNLPAPLFDQAFQLPITADSGQVSASIRVKLRPKQRPDVQGTALLKRVEMGIVNVPQPFSRVRGFLRFKGIAVRLEGLKGDYGQIPMQATGWIDPDRGYSLVGQTEWVAAQPTLETLQVTGLPFPVTGQFKGDNLRFDGAIDQPIFSGSVQLAKQPKVDRVPFKQLTAQFQLADALLKMEDIKAEPTAGGQFRGTARFNVEPGGQLLTQLEASNIPGNGIAQSYQADPGFPLGPLQGQIKIFGPPDDIRTNVDFQALKGQFPTRGNVFVRDSIAQLRRIVTQIPGGELRTQGQIKDNRVNVTTTTSGVALKAYTPDARGLMTGQLRITGPFDGFSVNTARVKGQARFSDGIAIVYDPIAAQLRWDGQQILVDQATAPGFWSQGQVGLDFDTPQGPQLTTLNLAVRSRGYDLGLFPPFGPTQVKMAGRANLVGQLTGTVADPYLESTVQINNLLVGGIPFENQLKGKMLYGQQAKLDLRVSGQRDRINLALNSNQLPTAFDIRRDQAWAKGKTEQGKLNLAFQEVPLAALNWKPVDNLGPISGLSSGEFSLNPTTYAGAGTLAVTRPALGKLVGDQFLGRFQLTSDTIQLQQGELRDRNNLYQLQANVIPGINPKFSGTLNIRQTEIADLVAAATSLNLNPSALPDQPRGKAKDVETLPVGSAQESLMMQLRRLSELDALATQQQADAPPDPLFPDLNELSGKLAGRLQFSGSLQSGLDTRFALQSKALKWGDYAIDRITAQGQYTDGSLKLRPLLVATGKQEAKFQGTIGLQQQSGQLTLKNLPLQGLNQFLDLPFEVAGTVNGTATLAGTLADPRLQGELNWDEARVNTLALNQARTTFAYNRGRLTFEGGSEALPFRFTGNIPYQLPLTAVGPDSDALDVSLKVKDDGLSLINLFTDQLNWVEGQGEIDLNVTGTLTQPSMQGSIQLNQATLTSDLLFEPLTNVTGTIQFDRNQLRINRLIGLYSQGELEASGSLPLFVSEPPPSSASLQLALKALKLNVKGLYKGQIDGDLKISGSLLAPQLGGVMALTNGQVILADVNVASSSAPGQFGQTTPLEFNNLQVQLNNNVRVTQPPLLSFVAAGNVTANGSVNAPRPAGRIRFRQGSVNLFTSRFRIDSRRDNFAEFDPSLGLDPFLSIGMVTTATDIAGGRATELNEFEDLPAGRIGAIESVRVRATVEGRASELVNNFNQVVQLTSTPSRSEGEILALLGGSVTNNLEDGNTELALVNLASSAFLTGFEGLFSDALGTRASFRLFPVLIPNDDQDQSVLAFGAELGYDVTDRFSVSALQILTGLDEATLFNASYDINEQLRVRSAISTDGEAVGILEYRIRF</sequence>
<evidence type="ECO:0000256" key="1">
    <source>
        <dbReference type="ARBA" id="ARBA00004167"/>
    </source>
</evidence>
<evidence type="ECO:0000256" key="2">
    <source>
        <dbReference type="ARBA" id="ARBA00022692"/>
    </source>
</evidence>
<evidence type="ECO:0000256" key="3">
    <source>
        <dbReference type="ARBA" id="ARBA00022989"/>
    </source>
</evidence>
<keyword evidence="4 5" id="KW-0472">Membrane</keyword>
<evidence type="ECO:0000313" key="7">
    <source>
        <dbReference type="EMBL" id="ABW25582.1"/>
    </source>
</evidence>
<keyword evidence="3 5" id="KW-1133">Transmembrane helix</keyword>
<dbReference type="RefSeq" id="WP_012161185.1">
    <property type="nucleotide sequence ID" value="NC_009925.1"/>
</dbReference>
<evidence type="ECO:0000313" key="8">
    <source>
        <dbReference type="Proteomes" id="UP000000268"/>
    </source>
</evidence>
<feature type="domain" description="Translocation and assembly module TamB C-terminal" evidence="6">
    <location>
        <begin position="1151"/>
        <end position="1328"/>
    </location>
</feature>
<dbReference type="PANTHER" id="PTHR34457">
    <property type="entry name" value="EMBRYO DEFECTIVE 2410"/>
    <property type="match status" value="1"/>
</dbReference>
<dbReference type="GO" id="GO:0005886">
    <property type="term" value="C:plasma membrane"/>
    <property type="evidence" value="ECO:0007669"/>
    <property type="project" value="InterPro"/>
</dbReference>
<dbReference type="Pfam" id="PF04357">
    <property type="entry name" value="TamB"/>
    <property type="match status" value="2"/>
</dbReference>
<dbReference type="PANTHER" id="PTHR34457:SF3">
    <property type="entry name" value="PROTEIN TIC236, CHLOROPLASTIC"/>
    <property type="match status" value="1"/>
</dbReference>
<dbReference type="eggNOG" id="COG2911">
    <property type="taxonomic scope" value="Bacteria"/>
</dbReference>
<proteinExistence type="predicted"/>
<dbReference type="EMBL" id="CP000828">
    <property type="protein sequence ID" value="ABW25582.1"/>
    <property type="molecule type" value="Genomic_DNA"/>
</dbReference>
<protein>
    <recommendedName>
        <fullName evidence="6">Translocation and assembly module TamB C-terminal domain-containing protein</fullName>
    </recommendedName>
</protein>
<dbReference type="InterPro" id="IPR053022">
    <property type="entry name" value="Chloroplast_translocon_comp"/>
</dbReference>
<dbReference type="GO" id="GO:0009306">
    <property type="term" value="P:protein secretion"/>
    <property type="evidence" value="ECO:0007669"/>
    <property type="project" value="InterPro"/>
</dbReference>
<name>B0CC40_ACAM1</name>
<dbReference type="Proteomes" id="UP000000268">
    <property type="component" value="Chromosome"/>
</dbReference>
<organism evidence="7 8">
    <name type="scientific">Acaryochloris marina (strain MBIC 11017)</name>
    <dbReference type="NCBI Taxonomy" id="329726"/>
    <lineage>
        <taxon>Bacteria</taxon>
        <taxon>Bacillati</taxon>
        <taxon>Cyanobacteriota</taxon>
        <taxon>Cyanophyceae</taxon>
        <taxon>Acaryochloridales</taxon>
        <taxon>Acaryochloridaceae</taxon>
        <taxon>Acaryochloris</taxon>
    </lineage>
</organism>
<dbReference type="OrthoDB" id="536281at2"/>
<feature type="domain" description="Translocation and assembly module TamB C-terminal" evidence="6">
    <location>
        <begin position="1360"/>
        <end position="1728"/>
    </location>
</feature>
<dbReference type="STRING" id="329726.AM1_0530"/>
<comment type="subcellular location">
    <subcellularLocation>
        <location evidence="1">Membrane</location>
        <topology evidence="1">Single-pass membrane protein</topology>
    </subcellularLocation>
</comment>
<evidence type="ECO:0000259" key="6">
    <source>
        <dbReference type="Pfam" id="PF04357"/>
    </source>
</evidence>
<dbReference type="HOGENOM" id="CLU_001223_0_0_3"/>
<keyword evidence="2 5" id="KW-0812">Transmembrane</keyword>
<feature type="transmembrane region" description="Helical" evidence="5">
    <location>
        <begin position="21"/>
        <end position="45"/>
    </location>
</feature>
<evidence type="ECO:0000256" key="4">
    <source>
        <dbReference type="ARBA" id="ARBA00023136"/>
    </source>
</evidence>
<evidence type="ECO:0000256" key="5">
    <source>
        <dbReference type="SAM" id="Phobius"/>
    </source>
</evidence>
<dbReference type="KEGG" id="amr:AM1_0530"/>
<dbReference type="InterPro" id="IPR007452">
    <property type="entry name" value="TamB_C"/>
</dbReference>
<gene>
    <name evidence="7" type="ordered locus">AM1_0530</name>
</gene>
<accession>B0CC40</accession>
<reference evidence="7 8" key="1">
    <citation type="journal article" date="2008" name="Proc. Natl. Acad. Sci. U.S.A.">
        <title>Niche adaptation and genome expansion in the chlorophyll d-producing cyanobacterium Acaryochloris marina.</title>
        <authorList>
            <person name="Swingley W.D."/>
            <person name="Chen M."/>
            <person name="Cheung P.C."/>
            <person name="Conrad A.L."/>
            <person name="Dejesa L.C."/>
            <person name="Hao J."/>
            <person name="Honchak B.M."/>
            <person name="Karbach L.E."/>
            <person name="Kurdoglu A."/>
            <person name="Lahiri S."/>
            <person name="Mastrian S.D."/>
            <person name="Miyashita H."/>
            <person name="Page L."/>
            <person name="Ramakrishna P."/>
            <person name="Satoh S."/>
            <person name="Sattley W.M."/>
            <person name="Shimada Y."/>
            <person name="Taylor H.L."/>
            <person name="Tomo T."/>
            <person name="Tsuchiya T."/>
            <person name="Wang Z.T."/>
            <person name="Raymond J."/>
            <person name="Mimuro M."/>
            <person name="Blankenship R.E."/>
            <person name="Touchman J.W."/>
        </authorList>
    </citation>
    <scope>NUCLEOTIDE SEQUENCE [LARGE SCALE GENOMIC DNA]</scope>
    <source>
        <strain evidence="8">MBIC 11017</strain>
    </source>
</reference>
<keyword evidence="8" id="KW-1185">Reference proteome</keyword>